<organism evidence="8 9">
    <name type="scientific">Varroa destructor</name>
    <name type="common">Honeybee mite</name>
    <dbReference type="NCBI Taxonomy" id="109461"/>
    <lineage>
        <taxon>Eukaryota</taxon>
        <taxon>Metazoa</taxon>
        <taxon>Ecdysozoa</taxon>
        <taxon>Arthropoda</taxon>
        <taxon>Chelicerata</taxon>
        <taxon>Arachnida</taxon>
        <taxon>Acari</taxon>
        <taxon>Parasitiformes</taxon>
        <taxon>Mesostigmata</taxon>
        <taxon>Gamasina</taxon>
        <taxon>Dermanyssoidea</taxon>
        <taxon>Varroidae</taxon>
        <taxon>Varroa</taxon>
    </lineage>
</organism>
<dbReference type="SMART" id="SM00451">
    <property type="entry name" value="ZnF_U1"/>
    <property type="match status" value="3"/>
</dbReference>
<dbReference type="FunCoup" id="A0A7M7JY90">
    <property type="interactions" value="331"/>
</dbReference>
<feature type="domain" description="C2H2-type" evidence="7">
    <location>
        <begin position="636"/>
        <end position="664"/>
    </location>
</feature>
<evidence type="ECO:0000256" key="6">
    <source>
        <dbReference type="SAM" id="MobiDB-lite"/>
    </source>
</evidence>
<feature type="domain" description="C2H2-type" evidence="7">
    <location>
        <begin position="233"/>
        <end position="260"/>
    </location>
</feature>
<evidence type="ECO:0000256" key="3">
    <source>
        <dbReference type="ARBA" id="ARBA00022771"/>
    </source>
</evidence>
<feature type="compositionally biased region" description="Polar residues" evidence="6">
    <location>
        <begin position="146"/>
        <end position="156"/>
    </location>
</feature>
<evidence type="ECO:0000256" key="2">
    <source>
        <dbReference type="ARBA" id="ARBA00022737"/>
    </source>
</evidence>
<keyword evidence="2" id="KW-0677">Repeat</keyword>
<keyword evidence="3 5" id="KW-0863">Zinc-finger</keyword>
<dbReference type="OrthoDB" id="10014897at2759"/>
<dbReference type="PANTHER" id="PTHR24379:SF121">
    <property type="entry name" value="C2H2-TYPE DOMAIN-CONTAINING PROTEIN"/>
    <property type="match status" value="1"/>
</dbReference>
<feature type="region of interest" description="Disordered" evidence="6">
    <location>
        <begin position="307"/>
        <end position="396"/>
    </location>
</feature>
<dbReference type="AlphaFoldDB" id="A0A7M7JY90"/>
<feature type="domain" description="C2H2-type" evidence="7">
    <location>
        <begin position="1045"/>
        <end position="1073"/>
    </location>
</feature>
<dbReference type="OMA" id="RDEGQGW"/>
<dbReference type="InterPro" id="IPR013087">
    <property type="entry name" value="Znf_C2H2_type"/>
</dbReference>
<reference evidence="8" key="1">
    <citation type="submission" date="2021-01" db="UniProtKB">
        <authorList>
            <consortium name="EnsemblMetazoa"/>
        </authorList>
    </citation>
    <scope>IDENTIFICATION</scope>
</reference>
<feature type="compositionally biased region" description="Acidic residues" evidence="6">
    <location>
        <begin position="1119"/>
        <end position="1131"/>
    </location>
</feature>
<keyword evidence="9" id="KW-1185">Reference proteome</keyword>
<feature type="domain" description="C2H2-type" evidence="7">
    <location>
        <begin position="578"/>
        <end position="605"/>
    </location>
</feature>
<proteinExistence type="predicted"/>
<feature type="region of interest" description="Disordered" evidence="6">
    <location>
        <begin position="140"/>
        <end position="171"/>
    </location>
</feature>
<keyword evidence="4" id="KW-0862">Zinc</keyword>
<feature type="domain" description="C2H2-type" evidence="7">
    <location>
        <begin position="289"/>
        <end position="316"/>
    </location>
</feature>
<dbReference type="KEGG" id="vde:111249379"/>
<dbReference type="SUPFAM" id="SSF57667">
    <property type="entry name" value="beta-beta-alpha zinc fingers"/>
    <property type="match status" value="7"/>
</dbReference>
<dbReference type="Gene3D" id="3.30.160.60">
    <property type="entry name" value="Classic Zinc Finger"/>
    <property type="match status" value="11"/>
</dbReference>
<feature type="compositionally biased region" description="Low complexity" evidence="6">
    <location>
        <begin position="342"/>
        <end position="359"/>
    </location>
</feature>
<dbReference type="SMART" id="SM00355">
    <property type="entry name" value="ZnF_C2H2"/>
    <property type="match status" value="24"/>
</dbReference>
<feature type="domain" description="C2H2-type" evidence="7">
    <location>
        <begin position="803"/>
        <end position="825"/>
    </location>
</feature>
<dbReference type="InterPro" id="IPR003604">
    <property type="entry name" value="Matrin/U1-like-C_Znf_C2H2"/>
</dbReference>
<feature type="domain" description="C2H2-type" evidence="7">
    <location>
        <begin position="1075"/>
        <end position="1104"/>
    </location>
</feature>
<feature type="domain" description="C2H2-type" evidence="7">
    <location>
        <begin position="696"/>
        <end position="723"/>
    </location>
</feature>
<dbReference type="GO" id="GO:0008270">
    <property type="term" value="F:zinc ion binding"/>
    <property type="evidence" value="ECO:0007669"/>
    <property type="project" value="UniProtKB-KW"/>
</dbReference>
<evidence type="ECO:0000256" key="1">
    <source>
        <dbReference type="ARBA" id="ARBA00022723"/>
    </source>
</evidence>
<feature type="domain" description="C2H2-type" evidence="7">
    <location>
        <begin position="196"/>
        <end position="232"/>
    </location>
</feature>
<evidence type="ECO:0000256" key="4">
    <source>
        <dbReference type="ARBA" id="ARBA00022833"/>
    </source>
</evidence>
<keyword evidence="1" id="KW-0479">Metal-binding</keyword>
<feature type="domain" description="C2H2-type" evidence="7">
    <location>
        <begin position="513"/>
        <end position="541"/>
    </location>
</feature>
<evidence type="ECO:0000256" key="5">
    <source>
        <dbReference type="PROSITE-ProRule" id="PRU00042"/>
    </source>
</evidence>
<dbReference type="GO" id="GO:0003676">
    <property type="term" value="F:nucleic acid binding"/>
    <property type="evidence" value="ECO:0007669"/>
    <property type="project" value="InterPro"/>
</dbReference>
<feature type="domain" description="C2H2-type" evidence="7">
    <location>
        <begin position="608"/>
        <end position="632"/>
    </location>
</feature>
<feature type="compositionally biased region" description="Low complexity" evidence="6">
    <location>
        <begin position="160"/>
        <end position="171"/>
    </location>
</feature>
<feature type="compositionally biased region" description="Basic and acidic residues" evidence="6">
    <location>
        <begin position="1096"/>
        <end position="1113"/>
    </location>
</feature>
<dbReference type="Proteomes" id="UP000594260">
    <property type="component" value="Unplaced"/>
</dbReference>
<sequence length="1131" mass="125168">MLWLIVFFVQRFYTNAPTSRFFLCNKAPQKPNSLSCTLFMVSNDSNIINAIVDCYRPYPNAQGPLTRFYIADSNASLRGASVCLRGPSGTIEAPIGPLSSIGGAGCLTSAPSVKCDSCGLLCDNLDDFIEHQNTECRNGLNGGSGTPSSWRSSDGGCTTPEEASSLSPLASSCETPDGQDLPDFGYTIGVTENTPYACQFCDKAFPRLSYLKRHEQVLHPQIYKQVHSDKMPFRCDYCQRLFKHKRSRDRHVKLHTGDKKYKCTQCVAAFSRSDHLKIHMKTHDQGKPYQCSMCNRGYNTAAALTSHMQNHRKSAAETQARGEPHDPARISSPVSMLNQRQSDSPDPTTPSPLLMSTMSAMQSLATRKERLSRSPSSDNRGPVLSSPLIPPFTSSPTPPVCSICSRSDFGTIENLQLHIQAMHMPPPHFPTMMPSAISSLVGKNFNFSLARLAAQRLSPPESSAAESYNCDYCPLKLPTMHALHAHAIAAHSYNEILAKIIEARAAMASIDPVSCPQCRVDFPNRLALTEHMRLAHTDLGTGGPGPFICSQCSQASPDFESFRTHLASHLEGINKVSRVCPECQAEFGSSQQLETHVASHFLQQTVEYSCQPCNRAFSSNEELQKHLMESHSQKLYRCALCRDVFDTKAEAQQHFIEKHSEEARVFRCSSCKSNYRSEPEFSLHVQVTHLAKASPYRCLLCKETFPSEPLLQRHVETHGRQFPCSMCDQAFHVEFLLEKHMQSAHSTPEVHNLSLTIKPTKSAPTTTNGVSLLCAYCNESCKSRSELEAHMKLHPHGSTGGKHKCNICDEIFSNVSALAEHKLTHCKVTVGSTCAICREVLKTEKEFAEHVSNHGGSGTGLPLPCVICRQTLMSEVELQIHAKFHIGSSSATSAEATKICEMCHTQNDNLARAPNGKISCQECFEQGVKQAKVEKCPDCGVKFESRTELDRHECRRSEQPAAKKSKQVDTPISKVKSQNLECSKCHVVLDSASELAAHFETHRETAASVASTPAFECMLCHAGLDTAANLQVHLIEHNFQGCHGFTCYFCSSIFTTARSLSNHLPMQHAVENKPFDCTRCDQTFYFRAELENHELTEHHESSSTSVSEERSALEPEVQMTEDADEEELVVA</sequence>
<dbReference type="InterPro" id="IPR036236">
    <property type="entry name" value="Znf_C2H2_sf"/>
</dbReference>
<accession>A0A7M7JY90</accession>
<dbReference type="FunFam" id="3.30.160.60:FF:000483">
    <property type="entry name" value="Zinc finger protein 423"/>
    <property type="match status" value="1"/>
</dbReference>
<dbReference type="CTD" id="36609"/>
<protein>
    <recommendedName>
        <fullName evidence="7">C2H2-type domain-containing protein</fullName>
    </recommendedName>
</protein>
<dbReference type="RefSeq" id="XP_022658914.1">
    <property type="nucleotide sequence ID" value="XM_022803179.1"/>
</dbReference>
<evidence type="ECO:0000259" key="7">
    <source>
        <dbReference type="PROSITE" id="PS50157"/>
    </source>
</evidence>
<dbReference type="Pfam" id="PF00096">
    <property type="entry name" value="zf-C2H2"/>
    <property type="match status" value="5"/>
</dbReference>
<feature type="domain" description="C2H2-type" evidence="7">
    <location>
        <begin position="261"/>
        <end position="288"/>
    </location>
</feature>
<dbReference type="EnsemblMetazoa" id="XM_022803179">
    <property type="protein sequence ID" value="XP_022658914"/>
    <property type="gene ID" value="LOC111249379"/>
</dbReference>
<dbReference type="PROSITE" id="PS00028">
    <property type="entry name" value="ZINC_FINGER_C2H2_1"/>
    <property type="match status" value="17"/>
</dbReference>
<evidence type="ECO:0000313" key="9">
    <source>
        <dbReference type="Proteomes" id="UP000594260"/>
    </source>
</evidence>
<dbReference type="InParanoid" id="A0A7M7JY90"/>
<evidence type="ECO:0000313" key="8">
    <source>
        <dbReference type="EnsemblMetazoa" id="XP_022658914"/>
    </source>
</evidence>
<dbReference type="GeneID" id="111249379"/>
<feature type="domain" description="C2H2-type" evidence="7">
    <location>
        <begin position="722"/>
        <end position="750"/>
    </location>
</feature>
<feature type="region of interest" description="Disordered" evidence="6">
    <location>
        <begin position="1096"/>
        <end position="1131"/>
    </location>
</feature>
<dbReference type="PANTHER" id="PTHR24379">
    <property type="entry name" value="KRAB AND ZINC FINGER DOMAIN-CONTAINING"/>
    <property type="match status" value="1"/>
</dbReference>
<dbReference type="PROSITE" id="PS50157">
    <property type="entry name" value="ZINC_FINGER_C2H2_2"/>
    <property type="match status" value="13"/>
</dbReference>
<feature type="compositionally biased region" description="Polar residues" evidence="6">
    <location>
        <begin position="332"/>
        <end position="341"/>
    </location>
</feature>
<name>A0A7M7JY90_VARDE</name>